<proteinExistence type="predicted"/>
<evidence type="ECO:0000313" key="4">
    <source>
        <dbReference type="WBParaSite" id="NBR_0000038701-mRNA-1"/>
    </source>
</evidence>
<dbReference type="GO" id="GO:0003968">
    <property type="term" value="F:RNA-directed RNA polymerase activity"/>
    <property type="evidence" value="ECO:0007669"/>
    <property type="project" value="InterPro"/>
</dbReference>
<feature type="domain" description="RdRp catalytic" evidence="1">
    <location>
        <begin position="130"/>
        <end position="334"/>
    </location>
</feature>
<dbReference type="AlphaFoldDB" id="A0A0N4XD24"/>
<dbReference type="GO" id="GO:0004482">
    <property type="term" value="F:mRNA 5'-cap (guanine-N7-)-methyltransferase activity"/>
    <property type="evidence" value="ECO:0007669"/>
    <property type="project" value="InterPro"/>
</dbReference>
<protein>
    <submittedName>
        <fullName evidence="4">RdRp catalytic domain-containing protein</fullName>
    </submittedName>
</protein>
<gene>
    <name evidence="2" type="ORF">NBR_LOCUS388</name>
</gene>
<keyword evidence="3" id="KW-1185">Reference proteome</keyword>
<accession>A0A0N4XD24</accession>
<evidence type="ECO:0000313" key="3">
    <source>
        <dbReference type="Proteomes" id="UP000271162"/>
    </source>
</evidence>
<evidence type="ECO:0000259" key="1">
    <source>
        <dbReference type="Pfam" id="PF00946"/>
    </source>
</evidence>
<evidence type="ECO:0000313" key="2">
    <source>
        <dbReference type="EMBL" id="VDL62950.1"/>
    </source>
</evidence>
<reference evidence="2 3" key="2">
    <citation type="submission" date="2018-11" db="EMBL/GenBank/DDBJ databases">
        <authorList>
            <consortium name="Pathogen Informatics"/>
        </authorList>
    </citation>
    <scope>NUCLEOTIDE SEQUENCE [LARGE SCALE GENOMIC DNA]</scope>
</reference>
<dbReference type="Pfam" id="PF00946">
    <property type="entry name" value="Mononeg_RNA_pol"/>
    <property type="match status" value="1"/>
</dbReference>
<dbReference type="GO" id="GO:0005524">
    <property type="term" value="F:ATP binding"/>
    <property type="evidence" value="ECO:0007669"/>
    <property type="project" value="InterPro"/>
</dbReference>
<sequence>MRLDSPLRPEPFLDSTDDGQRCQNHSSVWSEVQDFRTVRQKLLNCGDRITTDFPRFLAQVMLTVADCSEGLSTEFDLHPEYPTMVKSAIEVANRHTTSCMNIPIEFLCRKLEGDNTLHRLTKAYTVAREFMEWSLRWYLDSKSPEPVLKKPGTKFLQIGGVECFSFLSKYELCKYQQACFMIDKVENQVIFLYGDALRCLCDLIGMRQLVILSCDYARYLDEPGLPPLTGVARLLYLGDNILRKHGNLVYDALKLHESLCIGQILLMTYNDPITTPEEFLKAMVAEFNQKVDVSVGDPYIEFLTSQTNADHIAQYYGLFRLWGHPLVDMISGLKNATVGNIS</sequence>
<organism evidence="4">
    <name type="scientific">Nippostrongylus brasiliensis</name>
    <name type="common">Rat hookworm</name>
    <dbReference type="NCBI Taxonomy" id="27835"/>
    <lineage>
        <taxon>Eukaryota</taxon>
        <taxon>Metazoa</taxon>
        <taxon>Ecdysozoa</taxon>
        <taxon>Nematoda</taxon>
        <taxon>Chromadorea</taxon>
        <taxon>Rhabditida</taxon>
        <taxon>Rhabditina</taxon>
        <taxon>Rhabditomorpha</taxon>
        <taxon>Strongyloidea</taxon>
        <taxon>Heligmosomidae</taxon>
        <taxon>Nippostrongylus</taxon>
    </lineage>
</organism>
<dbReference type="WBParaSite" id="NBR_0000038701-mRNA-1">
    <property type="protein sequence ID" value="NBR_0000038701-mRNA-1"/>
    <property type="gene ID" value="NBR_0000038701"/>
</dbReference>
<reference evidence="4" key="1">
    <citation type="submission" date="2017-02" db="UniProtKB">
        <authorList>
            <consortium name="WormBaseParasite"/>
        </authorList>
    </citation>
    <scope>IDENTIFICATION</scope>
</reference>
<name>A0A0N4XD24_NIPBR</name>
<dbReference type="InterPro" id="IPR014023">
    <property type="entry name" value="Mononeg_RNA_pol_cat"/>
</dbReference>
<dbReference type="EMBL" id="UYSL01000147">
    <property type="protein sequence ID" value="VDL62950.1"/>
    <property type="molecule type" value="Genomic_DNA"/>
</dbReference>
<dbReference type="Proteomes" id="UP000271162">
    <property type="component" value="Unassembled WGS sequence"/>
</dbReference>